<feature type="transmembrane region" description="Helical" evidence="9">
    <location>
        <begin position="304"/>
        <end position="324"/>
    </location>
</feature>
<feature type="transmembrane region" description="Helical" evidence="9">
    <location>
        <begin position="76"/>
        <end position="94"/>
    </location>
</feature>
<evidence type="ECO:0000256" key="7">
    <source>
        <dbReference type="ARBA" id="ARBA00022989"/>
    </source>
</evidence>
<protein>
    <submittedName>
        <fullName evidence="12">Multidrug resistance-associated ABC transporter</fullName>
    </submittedName>
</protein>
<feature type="transmembrane region" description="Helical" evidence="9">
    <location>
        <begin position="137"/>
        <end position="157"/>
    </location>
</feature>
<dbReference type="InterPro" id="IPR050173">
    <property type="entry name" value="ABC_transporter_C-like"/>
</dbReference>
<reference evidence="12 13" key="1">
    <citation type="journal article" date="2024" name="J Genomics">
        <title>Draft genome sequencing and assembly of Favolaschia claudopus CIRM-BRFM 2984 isolated from oak limbs.</title>
        <authorList>
            <person name="Navarro D."/>
            <person name="Drula E."/>
            <person name="Chaduli D."/>
            <person name="Cazenave R."/>
            <person name="Ahrendt S."/>
            <person name="Wang J."/>
            <person name="Lipzen A."/>
            <person name="Daum C."/>
            <person name="Barry K."/>
            <person name="Grigoriev I.V."/>
            <person name="Favel A."/>
            <person name="Rosso M.N."/>
            <person name="Martin F."/>
        </authorList>
    </citation>
    <scope>NUCLEOTIDE SEQUENCE [LARGE SCALE GENOMIC DNA]</scope>
    <source>
        <strain evidence="12 13">CIRM-BRFM 2984</strain>
    </source>
</reference>
<name>A0AAW0EAM1_9AGAR</name>
<dbReference type="CDD" id="cd03244">
    <property type="entry name" value="ABCC_MRP_domain2"/>
    <property type="match status" value="1"/>
</dbReference>
<evidence type="ECO:0000256" key="1">
    <source>
        <dbReference type="ARBA" id="ARBA00004141"/>
    </source>
</evidence>
<keyword evidence="4" id="KW-0677">Repeat</keyword>
<feature type="transmembrane region" description="Helical" evidence="9">
    <location>
        <begin position="1061"/>
        <end position="1094"/>
    </location>
</feature>
<dbReference type="InterPro" id="IPR017871">
    <property type="entry name" value="ABC_transporter-like_CS"/>
</dbReference>
<feature type="transmembrane region" description="Helical" evidence="9">
    <location>
        <begin position="106"/>
        <end position="125"/>
    </location>
</feature>
<feature type="domain" description="ABC transmembrane type-1" evidence="11">
    <location>
        <begin position="311"/>
        <end position="597"/>
    </location>
</feature>
<keyword evidence="5" id="KW-0547">Nucleotide-binding</keyword>
<feature type="transmembrane region" description="Helical" evidence="9">
    <location>
        <begin position="169"/>
        <end position="187"/>
    </location>
</feature>
<dbReference type="PANTHER" id="PTHR24223:SF353">
    <property type="entry name" value="ABC TRANSPORTER ATP-BINDING PROTEIN_PERMEASE VMR1-RELATED"/>
    <property type="match status" value="1"/>
</dbReference>
<dbReference type="Pfam" id="PF00005">
    <property type="entry name" value="ABC_tran"/>
    <property type="match status" value="2"/>
</dbReference>
<dbReference type="InterPro" id="IPR003593">
    <property type="entry name" value="AAA+_ATPase"/>
</dbReference>
<dbReference type="Gene3D" id="3.40.50.300">
    <property type="entry name" value="P-loop containing nucleotide triphosphate hydrolases"/>
    <property type="match status" value="2"/>
</dbReference>
<keyword evidence="13" id="KW-1185">Reference proteome</keyword>
<dbReference type="InterPro" id="IPR003439">
    <property type="entry name" value="ABC_transporter-like_ATP-bd"/>
</dbReference>
<dbReference type="GO" id="GO:0000329">
    <property type="term" value="C:fungal-type vacuole membrane"/>
    <property type="evidence" value="ECO:0007669"/>
    <property type="project" value="TreeGrafter"/>
</dbReference>
<gene>
    <name evidence="12" type="ORF">R3P38DRAFT_3302515</name>
</gene>
<keyword evidence="2" id="KW-0813">Transport</keyword>
<feature type="domain" description="ABC transmembrane type-1" evidence="11">
    <location>
        <begin position="991"/>
        <end position="1192"/>
    </location>
</feature>
<dbReference type="PROSITE" id="PS50929">
    <property type="entry name" value="ABC_TM1F"/>
    <property type="match status" value="2"/>
</dbReference>
<dbReference type="CDD" id="cd18596">
    <property type="entry name" value="ABC_6TM_VMR1_D1_like"/>
    <property type="match status" value="1"/>
</dbReference>
<dbReference type="Gene3D" id="1.20.1560.10">
    <property type="entry name" value="ABC transporter type 1, transmembrane domain"/>
    <property type="match status" value="2"/>
</dbReference>
<feature type="domain" description="ABC transporter" evidence="10">
    <location>
        <begin position="635"/>
        <end position="872"/>
    </location>
</feature>
<dbReference type="EMBL" id="JAWWNJ010000002">
    <property type="protein sequence ID" value="KAK7061300.1"/>
    <property type="molecule type" value="Genomic_DNA"/>
</dbReference>
<organism evidence="12 13">
    <name type="scientific">Favolaschia claudopus</name>
    <dbReference type="NCBI Taxonomy" id="2862362"/>
    <lineage>
        <taxon>Eukaryota</taxon>
        <taxon>Fungi</taxon>
        <taxon>Dikarya</taxon>
        <taxon>Basidiomycota</taxon>
        <taxon>Agaricomycotina</taxon>
        <taxon>Agaricomycetes</taxon>
        <taxon>Agaricomycetidae</taxon>
        <taxon>Agaricales</taxon>
        <taxon>Marasmiineae</taxon>
        <taxon>Mycenaceae</taxon>
        <taxon>Favolaschia</taxon>
    </lineage>
</organism>
<dbReference type="PROSITE" id="PS50893">
    <property type="entry name" value="ABC_TRANSPORTER_2"/>
    <property type="match status" value="2"/>
</dbReference>
<dbReference type="SMART" id="SM00382">
    <property type="entry name" value="AAA"/>
    <property type="match status" value="2"/>
</dbReference>
<dbReference type="Proteomes" id="UP001362999">
    <property type="component" value="Unassembled WGS sequence"/>
</dbReference>
<evidence type="ECO:0000256" key="4">
    <source>
        <dbReference type="ARBA" id="ARBA00022737"/>
    </source>
</evidence>
<proteinExistence type="predicted"/>
<feature type="transmembrane region" description="Helical" evidence="9">
    <location>
        <begin position="6"/>
        <end position="26"/>
    </location>
</feature>
<keyword evidence="6" id="KW-0067">ATP-binding</keyword>
<dbReference type="GO" id="GO:0005524">
    <property type="term" value="F:ATP binding"/>
    <property type="evidence" value="ECO:0007669"/>
    <property type="project" value="UniProtKB-KW"/>
</dbReference>
<comment type="caution">
    <text evidence="12">The sequence shown here is derived from an EMBL/GenBank/DDBJ whole genome shotgun (WGS) entry which is preliminary data.</text>
</comment>
<dbReference type="InterPro" id="IPR027417">
    <property type="entry name" value="P-loop_NTPase"/>
</dbReference>
<dbReference type="InterPro" id="IPR036640">
    <property type="entry name" value="ABC1_TM_sf"/>
</dbReference>
<evidence type="ECO:0000259" key="10">
    <source>
        <dbReference type="PROSITE" id="PS50893"/>
    </source>
</evidence>
<keyword evidence="8 9" id="KW-0472">Membrane</keyword>
<evidence type="ECO:0000256" key="6">
    <source>
        <dbReference type="ARBA" id="ARBA00022840"/>
    </source>
</evidence>
<evidence type="ECO:0000256" key="8">
    <source>
        <dbReference type="ARBA" id="ARBA00023136"/>
    </source>
</evidence>
<evidence type="ECO:0000313" key="12">
    <source>
        <dbReference type="EMBL" id="KAK7061300.1"/>
    </source>
</evidence>
<feature type="transmembrane region" description="Helical" evidence="9">
    <location>
        <begin position="532"/>
        <end position="560"/>
    </location>
</feature>
<evidence type="ECO:0000256" key="5">
    <source>
        <dbReference type="ARBA" id="ARBA00022741"/>
    </source>
</evidence>
<dbReference type="SUPFAM" id="SSF52540">
    <property type="entry name" value="P-loop containing nucleoside triphosphate hydrolases"/>
    <property type="match status" value="2"/>
</dbReference>
<dbReference type="Pfam" id="PF00664">
    <property type="entry name" value="ABC_membrane"/>
    <property type="match status" value="2"/>
</dbReference>
<evidence type="ECO:0000256" key="3">
    <source>
        <dbReference type="ARBA" id="ARBA00022692"/>
    </source>
</evidence>
<comment type="subcellular location">
    <subcellularLocation>
        <location evidence="1">Membrane</location>
        <topology evidence="1">Multi-pass membrane protein</topology>
    </subcellularLocation>
</comment>
<dbReference type="FunFam" id="3.40.50.300:FF:000630">
    <property type="entry name" value="ATP-binding cassette (ABC) transporter, putative"/>
    <property type="match status" value="1"/>
</dbReference>
<dbReference type="GO" id="GO:0140359">
    <property type="term" value="F:ABC-type transporter activity"/>
    <property type="evidence" value="ECO:0007669"/>
    <property type="project" value="InterPro"/>
</dbReference>
<evidence type="ECO:0000256" key="2">
    <source>
        <dbReference type="ARBA" id="ARBA00022448"/>
    </source>
</evidence>
<dbReference type="GO" id="GO:0016887">
    <property type="term" value="F:ATP hydrolysis activity"/>
    <property type="evidence" value="ECO:0007669"/>
    <property type="project" value="InterPro"/>
</dbReference>
<dbReference type="FunFam" id="1.20.1560.10:FF:000013">
    <property type="entry name" value="ABC transporter C family member 2"/>
    <property type="match status" value="1"/>
</dbReference>
<evidence type="ECO:0000256" key="9">
    <source>
        <dbReference type="SAM" id="Phobius"/>
    </source>
</evidence>
<feature type="transmembrane region" description="Helical" evidence="9">
    <location>
        <begin position="344"/>
        <end position="364"/>
    </location>
</feature>
<evidence type="ECO:0000313" key="13">
    <source>
        <dbReference type="Proteomes" id="UP001362999"/>
    </source>
</evidence>
<keyword evidence="7 9" id="KW-1133">Transmembrane helix</keyword>
<dbReference type="PROSITE" id="PS00211">
    <property type="entry name" value="ABC_TRANSPORTER_1"/>
    <property type="match status" value="1"/>
</dbReference>
<dbReference type="SUPFAM" id="SSF90123">
    <property type="entry name" value="ABC transporter transmembrane region"/>
    <property type="match status" value="2"/>
</dbReference>
<keyword evidence="3 9" id="KW-0812">Transmembrane</keyword>
<accession>A0AAW0EAM1</accession>
<dbReference type="PANTHER" id="PTHR24223">
    <property type="entry name" value="ATP-BINDING CASSETTE SUB-FAMILY C"/>
    <property type="match status" value="1"/>
</dbReference>
<sequence length="1482" mass="163395">MPVYHLEIAITLTVLATGSLTLFVLLSPRPGTIQLPSLNQESNGHDPFDVTKPEDRLDGYPIKAAQFWETMKRRRILTCMLLATLLTLEITGFALNLLHGEDQAEFLPSILECAYSFYLFCVGIISLSQVERHDEFVYHLTSLTTLPAALLSFAAIIPDRQPSANLLSLWFPYTVLFLYIVLALTTLNTPLGPALHYPLSAIYPEDVVETATISETEENVTGVVGSSPWGTLYFSYIGKVVSLGARADGLELGDLPIMPAYLRATLNYEGLKTMVQRFKLSLWFWKPRSGSGLTLAYQLFHANLYGISVEAALAAAAALLYYIPPFCLSRIISYLEGDPNREDMGWGWFWVVALFVVGAISSLLRGQLWTFCSTNVKLQMRVQLSALLLAKTLVRRDAASFATSSGLTSDTEGEEKNVDNTENTSKSQIMTLMTTDVGRVGDSTWYIFDVIDAPIEVAIGACFLYQLLGKSLMFIVLLSCAQDKLLKARDERMGLMNEVLGAIRMIKFMALERKFEARAMVIRDRELKYQRLTYTITVLWNAIWNGSPMLVTLVSFWHFAVVRQQHLTPSIAFTSVVFNELRFALSAIPNSVIKILQVVLSLRRIEKYLELTEVAPVPPLQHQPRTVVFESCSVTWPKNISSSTPSNTPNKFVLTGLDLAFPAGELSLICGKLGSGKSLLLLALLGEAEVVAGRMICPRSPPDFIASMSGRNIAPEEWIIQGLCAYVPQVAWLRNTSIKENILFHLPFDQERYERTLKAYLKIWEDGDETICGERGITLSGGQKARDSRASILLLDDVLSAVDAHTAHHLYHACLKGNLVTGRTIILVSHHINLCSMGASFIVALDNGRVQFQGDRQKFHASKVIGTLMQSTAALETQEDGATESEPLLGISSTTAANSVTTSAPESGKAVSRKVEQEARSVGRVALKVWETYIRACGGSWYWAAFLGIFGAAAGSAVLENGWLSYWSSGRGPDDPVYYITIYTIVRSRSVGLILTTGRWLVLYAGSITASSRLYKRLLEAVLFAELRFHDTSSRGRLLNRFGKDFEGIDSDLADHLGHCVLLCLGAITSLVTIAFIGGIPFVIIVIILGVFFYNATLTTKSPIYSAYSENIAGAAVIRAFGASSKILRDVLRCIDANSNAFYWTWGLNRWLSIRFDFLAGAVTCSIAAICILNKNIPASLAGMALAFSNSIRRWVQLEQAMVCVERVNEYCEIQQEPPEFIEPRPPANWPSAGAIECRDLVIRYAPELPAVLHNISFSISPGQKVGVLGRTGSGKSTLALSFLRFVAPSQGSITIDDLDISQVGLSDLRSKITIIPQDPIILSGTLRSTLDIFGEYSDAEIFEALRRVHLISSGNSSGDTPAPVNQNTFRDLDSLVSEGGENFSAGEKQLLCMARALLKKSKILIMDELIGKSISEEFAQSTILTIAHRIRSVIHYDKVLSFLELYFEPRTLLSDSSSQFYALCKATGPEEFAMLKKLAAL</sequence>
<evidence type="ECO:0000259" key="11">
    <source>
        <dbReference type="PROSITE" id="PS50929"/>
    </source>
</evidence>
<feature type="domain" description="ABC transporter" evidence="10">
    <location>
        <begin position="1236"/>
        <end position="1481"/>
    </location>
</feature>
<dbReference type="InterPro" id="IPR011527">
    <property type="entry name" value="ABC1_TM_dom"/>
</dbReference>
<dbReference type="CDD" id="cd18604">
    <property type="entry name" value="ABC_6TM_VMR1_D2_like"/>
    <property type="match status" value="1"/>
</dbReference>